<name>A0A9D2E756_9BACE</name>
<dbReference type="PANTHER" id="PTHR30069:SF29">
    <property type="entry name" value="HEMOGLOBIN AND HEMOGLOBIN-HAPTOGLOBIN-BINDING PROTEIN 1-RELATED"/>
    <property type="match status" value="1"/>
</dbReference>
<dbReference type="AlphaFoldDB" id="A0A9D2E756"/>
<evidence type="ECO:0000256" key="1">
    <source>
        <dbReference type="ARBA" id="ARBA00022729"/>
    </source>
</evidence>
<keyword evidence="2" id="KW-0813">Transport</keyword>
<keyword evidence="2" id="KW-0812">Transmembrane</keyword>
<reference evidence="4" key="2">
    <citation type="submission" date="2021-04" db="EMBL/GenBank/DDBJ databases">
        <authorList>
            <person name="Gilroy R."/>
        </authorList>
    </citation>
    <scope>NUCLEOTIDE SEQUENCE</scope>
    <source>
        <strain evidence="4">ChiHjej9B8-1298</strain>
    </source>
</reference>
<evidence type="ECO:0000313" key="4">
    <source>
        <dbReference type="EMBL" id="HIZ32224.1"/>
    </source>
</evidence>
<dbReference type="Gene3D" id="2.170.130.10">
    <property type="entry name" value="TonB-dependent receptor, plug domain"/>
    <property type="match status" value="1"/>
</dbReference>
<keyword evidence="2" id="KW-0472">Membrane</keyword>
<evidence type="ECO:0000313" key="5">
    <source>
        <dbReference type="Proteomes" id="UP000824028"/>
    </source>
</evidence>
<evidence type="ECO:0000256" key="2">
    <source>
        <dbReference type="PROSITE-ProRule" id="PRU01360"/>
    </source>
</evidence>
<keyword evidence="2" id="KW-1134">Transmembrane beta strand</keyword>
<dbReference type="PANTHER" id="PTHR30069">
    <property type="entry name" value="TONB-DEPENDENT OUTER MEMBRANE RECEPTOR"/>
    <property type="match status" value="1"/>
</dbReference>
<proteinExistence type="inferred from homology"/>
<dbReference type="InterPro" id="IPR039426">
    <property type="entry name" value="TonB-dep_rcpt-like"/>
</dbReference>
<organism evidence="4 5">
    <name type="scientific">Candidatus Bacteroides merdigallinarum</name>
    <dbReference type="NCBI Taxonomy" id="2838473"/>
    <lineage>
        <taxon>Bacteria</taxon>
        <taxon>Pseudomonadati</taxon>
        <taxon>Bacteroidota</taxon>
        <taxon>Bacteroidia</taxon>
        <taxon>Bacteroidales</taxon>
        <taxon>Bacteroidaceae</taxon>
        <taxon>Bacteroides</taxon>
    </lineage>
</organism>
<dbReference type="GO" id="GO:0044718">
    <property type="term" value="P:siderophore transmembrane transport"/>
    <property type="evidence" value="ECO:0007669"/>
    <property type="project" value="TreeGrafter"/>
</dbReference>
<comment type="caution">
    <text evidence="4">The sequence shown here is derived from an EMBL/GenBank/DDBJ whole genome shotgun (WGS) entry which is preliminary data.</text>
</comment>
<comment type="subcellular location">
    <subcellularLocation>
        <location evidence="2">Cell outer membrane</location>
        <topology evidence="2">Multi-pass membrane protein</topology>
    </subcellularLocation>
</comment>
<sequence>MAKKIWTIVVGCLCLQLLYGAEVKDSILQLNLDEVVVQGRRSIYVMRIDKRVFNVGTDLMSTSGSVSDLMHNIPSVQVDVEGNVSLRGSESVNILIDGKPSALMNTRTRADALRQIPASEIERIEIITNPSAQYKPDGVSGIINLVILICSLARFFSGQ</sequence>
<reference evidence="4" key="1">
    <citation type="journal article" date="2021" name="PeerJ">
        <title>Extensive microbial diversity within the chicken gut microbiome revealed by metagenomics and culture.</title>
        <authorList>
            <person name="Gilroy R."/>
            <person name="Ravi A."/>
            <person name="Getino M."/>
            <person name="Pursley I."/>
            <person name="Horton D.L."/>
            <person name="Alikhan N.F."/>
            <person name="Baker D."/>
            <person name="Gharbi K."/>
            <person name="Hall N."/>
            <person name="Watson M."/>
            <person name="Adriaenssens E.M."/>
            <person name="Foster-Nyarko E."/>
            <person name="Jarju S."/>
            <person name="Secka A."/>
            <person name="Antonio M."/>
            <person name="Oren A."/>
            <person name="Chaudhuri R.R."/>
            <person name="La Ragione R."/>
            <person name="Hildebrand F."/>
            <person name="Pallen M.J."/>
        </authorList>
    </citation>
    <scope>NUCLEOTIDE SEQUENCE</scope>
    <source>
        <strain evidence="4">ChiHjej9B8-1298</strain>
    </source>
</reference>
<dbReference type="Pfam" id="PF07715">
    <property type="entry name" value="Plug"/>
    <property type="match status" value="1"/>
</dbReference>
<protein>
    <submittedName>
        <fullName evidence="4">TonB-dependent receptor plug domain-containing protein</fullName>
    </submittedName>
</protein>
<evidence type="ECO:0000259" key="3">
    <source>
        <dbReference type="Pfam" id="PF07715"/>
    </source>
</evidence>
<dbReference type="EMBL" id="DXBX01000011">
    <property type="protein sequence ID" value="HIZ32224.1"/>
    <property type="molecule type" value="Genomic_DNA"/>
</dbReference>
<dbReference type="Proteomes" id="UP000824028">
    <property type="component" value="Unassembled WGS sequence"/>
</dbReference>
<dbReference type="GO" id="GO:0015344">
    <property type="term" value="F:siderophore uptake transmembrane transporter activity"/>
    <property type="evidence" value="ECO:0007669"/>
    <property type="project" value="TreeGrafter"/>
</dbReference>
<keyword evidence="1" id="KW-0732">Signal</keyword>
<dbReference type="GO" id="GO:0009279">
    <property type="term" value="C:cell outer membrane"/>
    <property type="evidence" value="ECO:0007669"/>
    <property type="project" value="UniProtKB-SubCell"/>
</dbReference>
<gene>
    <name evidence="4" type="ORF">H9814_01565</name>
</gene>
<dbReference type="InterPro" id="IPR012910">
    <property type="entry name" value="Plug_dom"/>
</dbReference>
<comment type="similarity">
    <text evidence="2">Belongs to the TonB-dependent receptor family.</text>
</comment>
<dbReference type="InterPro" id="IPR037066">
    <property type="entry name" value="Plug_dom_sf"/>
</dbReference>
<keyword evidence="2" id="KW-0998">Cell outer membrane</keyword>
<accession>A0A9D2E756</accession>
<dbReference type="SUPFAM" id="SSF56935">
    <property type="entry name" value="Porins"/>
    <property type="match status" value="1"/>
</dbReference>
<feature type="domain" description="TonB-dependent receptor plug" evidence="3">
    <location>
        <begin position="63"/>
        <end position="142"/>
    </location>
</feature>
<dbReference type="PROSITE" id="PS52016">
    <property type="entry name" value="TONB_DEPENDENT_REC_3"/>
    <property type="match status" value="1"/>
</dbReference>
<keyword evidence="4" id="KW-0675">Receptor</keyword>